<name>B4LJX5_DROVI</name>
<evidence type="ECO:0000313" key="3">
    <source>
        <dbReference type="Proteomes" id="UP000008792"/>
    </source>
</evidence>
<dbReference type="Proteomes" id="UP000008792">
    <property type="component" value="Unassembled WGS sequence"/>
</dbReference>
<protein>
    <submittedName>
        <fullName evidence="2">Uncharacterized protein</fullName>
    </submittedName>
</protein>
<dbReference type="AlphaFoldDB" id="B4LJX5"/>
<evidence type="ECO:0000256" key="1">
    <source>
        <dbReference type="SAM" id="SignalP"/>
    </source>
</evidence>
<reference evidence="2 3" key="1">
    <citation type="journal article" date="2007" name="Nature">
        <title>Evolution of genes and genomes on the Drosophila phylogeny.</title>
        <authorList>
            <consortium name="Drosophila 12 Genomes Consortium"/>
            <person name="Clark A.G."/>
            <person name="Eisen M.B."/>
            <person name="Smith D.R."/>
            <person name="Bergman C.M."/>
            <person name="Oliver B."/>
            <person name="Markow T.A."/>
            <person name="Kaufman T.C."/>
            <person name="Kellis M."/>
            <person name="Gelbart W."/>
            <person name="Iyer V.N."/>
            <person name="Pollard D.A."/>
            <person name="Sackton T.B."/>
            <person name="Larracuente A.M."/>
            <person name="Singh N.D."/>
            <person name="Abad J.P."/>
            <person name="Abt D.N."/>
            <person name="Adryan B."/>
            <person name="Aguade M."/>
            <person name="Akashi H."/>
            <person name="Anderson W.W."/>
            <person name="Aquadro C.F."/>
            <person name="Ardell D.H."/>
            <person name="Arguello R."/>
            <person name="Artieri C.G."/>
            <person name="Barbash D.A."/>
            <person name="Barker D."/>
            <person name="Barsanti P."/>
            <person name="Batterham P."/>
            <person name="Batzoglou S."/>
            <person name="Begun D."/>
            <person name="Bhutkar A."/>
            <person name="Blanco E."/>
            <person name="Bosak S.A."/>
            <person name="Bradley R.K."/>
            <person name="Brand A.D."/>
            <person name="Brent M.R."/>
            <person name="Brooks A.N."/>
            <person name="Brown R.H."/>
            <person name="Butlin R.K."/>
            <person name="Caggese C."/>
            <person name="Calvi B.R."/>
            <person name="Bernardo de Carvalho A."/>
            <person name="Caspi A."/>
            <person name="Castrezana S."/>
            <person name="Celniker S.E."/>
            <person name="Chang J.L."/>
            <person name="Chapple C."/>
            <person name="Chatterji S."/>
            <person name="Chinwalla A."/>
            <person name="Civetta A."/>
            <person name="Clifton S.W."/>
            <person name="Comeron J.M."/>
            <person name="Costello J.C."/>
            <person name="Coyne J.A."/>
            <person name="Daub J."/>
            <person name="David R.G."/>
            <person name="Delcher A.L."/>
            <person name="Delehaunty K."/>
            <person name="Do C.B."/>
            <person name="Ebling H."/>
            <person name="Edwards K."/>
            <person name="Eickbush T."/>
            <person name="Evans J.D."/>
            <person name="Filipski A."/>
            <person name="Findeiss S."/>
            <person name="Freyhult E."/>
            <person name="Fulton L."/>
            <person name="Fulton R."/>
            <person name="Garcia A.C."/>
            <person name="Gardiner A."/>
            <person name="Garfield D.A."/>
            <person name="Garvin B.E."/>
            <person name="Gibson G."/>
            <person name="Gilbert D."/>
            <person name="Gnerre S."/>
            <person name="Godfrey J."/>
            <person name="Good R."/>
            <person name="Gotea V."/>
            <person name="Gravely B."/>
            <person name="Greenberg A.J."/>
            <person name="Griffiths-Jones S."/>
            <person name="Gross S."/>
            <person name="Guigo R."/>
            <person name="Gustafson E.A."/>
            <person name="Haerty W."/>
            <person name="Hahn M.W."/>
            <person name="Halligan D.L."/>
            <person name="Halpern A.L."/>
            <person name="Halter G.M."/>
            <person name="Han M.V."/>
            <person name="Heger A."/>
            <person name="Hillier L."/>
            <person name="Hinrichs A.S."/>
            <person name="Holmes I."/>
            <person name="Hoskins R.A."/>
            <person name="Hubisz M.J."/>
            <person name="Hultmark D."/>
            <person name="Huntley M.A."/>
            <person name="Jaffe D.B."/>
            <person name="Jagadeeshan S."/>
            <person name="Jeck W.R."/>
            <person name="Johnson J."/>
            <person name="Jones C.D."/>
            <person name="Jordan W.C."/>
            <person name="Karpen G.H."/>
            <person name="Kataoka E."/>
            <person name="Keightley P.D."/>
            <person name="Kheradpour P."/>
            <person name="Kirkness E.F."/>
            <person name="Koerich L.B."/>
            <person name="Kristiansen K."/>
            <person name="Kudrna D."/>
            <person name="Kulathinal R.J."/>
            <person name="Kumar S."/>
            <person name="Kwok R."/>
            <person name="Lander E."/>
            <person name="Langley C.H."/>
            <person name="Lapoint R."/>
            <person name="Lazzaro B.P."/>
            <person name="Lee S.J."/>
            <person name="Levesque L."/>
            <person name="Li R."/>
            <person name="Lin C.F."/>
            <person name="Lin M.F."/>
            <person name="Lindblad-Toh K."/>
            <person name="Llopart A."/>
            <person name="Long M."/>
            <person name="Low L."/>
            <person name="Lozovsky E."/>
            <person name="Lu J."/>
            <person name="Luo M."/>
            <person name="Machado C.A."/>
            <person name="Makalowski W."/>
            <person name="Marzo M."/>
            <person name="Matsuda M."/>
            <person name="Matzkin L."/>
            <person name="McAllister B."/>
            <person name="McBride C.S."/>
            <person name="McKernan B."/>
            <person name="McKernan K."/>
            <person name="Mendez-Lago M."/>
            <person name="Minx P."/>
            <person name="Mollenhauer M.U."/>
            <person name="Montooth K."/>
            <person name="Mount S.M."/>
            <person name="Mu X."/>
            <person name="Myers E."/>
            <person name="Negre B."/>
            <person name="Newfeld S."/>
            <person name="Nielsen R."/>
            <person name="Noor M.A."/>
            <person name="O'Grady P."/>
            <person name="Pachter L."/>
            <person name="Papaceit M."/>
            <person name="Parisi M.J."/>
            <person name="Parisi M."/>
            <person name="Parts L."/>
            <person name="Pedersen J.S."/>
            <person name="Pesole G."/>
            <person name="Phillippy A.M."/>
            <person name="Ponting C.P."/>
            <person name="Pop M."/>
            <person name="Porcelli D."/>
            <person name="Powell J.R."/>
            <person name="Prohaska S."/>
            <person name="Pruitt K."/>
            <person name="Puig M."/>
            <person name="Quesneville H."/>
            <person name="Ram K.R."/>
            <person name="Rand D."/>
            <person name="Rasmussen M.D."/>
            <person name="Reed L.K."/>
            <person name="Reenan R."/>
            <person name="Reily A."/>
            <person name="Remington K.A."/>
            <person name="Rieger T.T."/>
            <person name="Ritchie M.G."/>
            <person name="Robin C."/>
            <person name="Rogers Y.H."/>
            <person name="Rohde C."/>
            <person name="Rozas J."/>
            <person name="Rubenfield M.J."/>
            <person name="Ruiz A."/>
            <person name="Russo S."/>
            <person name="Salzberg S.L."/>
            <person name="Sanchez-Gracia A."/>
            <person name="Saranga D.J."/>
            <person name="Sato H."/>
            <person name="Schaeffer S.W."/>
            <person name="Schatz M.C."/>
            <person name="Schlenke T."/>
            <person name="Schwartz R."/>
            <person name="Segarra C."/>
            <person name="Singh R.S."/>
            <person name="Sirot L."/>
            <person name="Sirota M."/>
            <person name="Sisneros N.B."/>
            <person name="Smith C.D."/>
            <person name="Smith T.F."/>
            <person name="Spieth J."/>
            <person name="Stage D.E."/>
            <person name="Stark A."/>
            <person name="Stephan W."/>
            <person name="Strausberg R.L."/>
            <person name="Strempel S."/>
            <person name="Sturgill D."/>
            <person name="Sutton G."/>
            <person name="Sutton G.G."/>
            <person name="Tao W."/>
            <person name="Teichmann S."/>
            <person name="Tobari Y.N."/>
            <person name="Tomimura Y."/>
            <person name="Tsolas J.M."/>
            <person name="Valente V.L."/>
            <person name="Venter E."/>
            <person name="Venter J.C."/>
            <person name="Vicario S."/>
            <person name="Vieira F.G."/>
            <person name="Vilella A.J."/>
            <person name="Villasante A."/>
            <person name="Walenz B."/>
            <person name="Wang J."/>
            <person name="Wasserman M."/>
            <person name="Watts T."/>
            <person name="Wilson D."/>
            <person name="Wilson R.K."/>
            <person name="Wing R.A."/>
            <person name="Wolfner M.F."/>
            <person name="Wong A."/>
            <person name="Wong G.K."/>
            <person name="Wu C.I."/>
            <person name="Wu G."/>
            <person name="Yamamoto D."/>
            <person name="Yang H.P."/>
            <person name="Yang S.P."/>
            <person name="Yorke J.A."/>
            <person name="Yoshida K."/>
            <person name="Zdobnov E."/>
            <person name="Zhang P."/>
            <person name="Zhang Y."/>
            <person name="Zimin A.V."/>
            <person name="Baldwin J."/>
            <person name="Abdouelleil A."/>
            <person name="Abdulkadir J."/>
            <person name="Abebe A."/>
            <person name="Abera B."/>
            <person name="Abreu J."/>
            <person name="Acer S.C."/>
            <person name="Aftuck L."/>
            <person name="Alexander A."/>
            <person name="An P."/>
            <person name="Anderson E."/>
            <person name="Anderson S."/>
            <person name="Arachi H."/>
            <person name="Azer M."/>
            <person name="Bachantsang P."/>
            <person name="Barry A."/>
            <person name="Bayul T."/>
            <person name="Berlin A."/>
            <person name="Bessette D."/>
            <person name="Bloom T."/>
            <person name="Blye J."/>
            <person name="Boguslavskiy L."/>
            <person name="Bonnet C."/>
            <person name="Boukhgalter B."/>
            <person name="Bourzgui I."/>
            <person name="Brown A."/>
            <person name="Cahill P."/>
            <person name="Channer S."/>
            <person name="Cheshatsang Y."/>
            <person name="Chuda L."/>
            <person name="Citroen M."/>
            <person name="Collymore A."/>
            <person name="Cooke P."/>
            <person name="Costello M."/>
            <person name="D'Aco K."/>
            <person name="Daza R."/>
            <person name="De Haan G."/>
            <person name="DeGray S."/>
            <person name="DeMaso C."/>
            <person name="Dhargay N."/>
            <person name="Dooley K."/>
            <person name="Dooley E."/>
            <person name="Doricent M."/>
            <person name="Dorje P."/>
            <person name="Dorjee K."/>
            <person name="Dupes A."/>
            <person name="Elong R."/>
            <person name="Falk J."/>
            <person name="Farina A."/>
            <person name="Faro S."/>
            <person name="Ferguson D."/>
            <person name="Fisher S."/>
            <person name="Foley C.D."/>
            <person name="Franke A."/>
            <person name="Friedrich D."/>
            <person name="Gadbois L."/>
            <person name="Gearin G."/>
            <person name="Gearin C.R."/>
            <person name="Giannoukos G."/>
            <person name="Goode T."/>
            <person name="Graham J."/>
            <person name="Grandbois E."/>
            <person name="Grewal S."/>
            <person name="Gyaltsen K."/>
            <person name="Hafez N."/>
            <person name="Hagos B."/>
            <person name="Hall J."/>
            <person name="Henson C."/>
            <person name="Hollinger A."/>
            <person name="Honan T."/>
            <person name="Huard M.D."/>
            <person name="Hughes L."/>
            <person name="Hurhula B."/>
            <person name="Husby M.E."/>
            <person name="Kamat A."/>
            <person name="Kanga B."/>
            <person name="Kashin S."/>
            <person name="Khazanovich D."/>
            <person name="Kisner P."/>
            <person name="Lance K."/>
            <person name="Lara M."/>
            <person name="Lee W."/>
            <person name="Lennon N."/>
            <person name="Letendre F."/>
            <person name="LeVine R."/>
            <person name="Lipovsky A."/>
            <person name="Liu X."/>
            <person name="Liu J."/>
            <person name="Liu S."/>
            <person name="Lokyitsang T."/>
            <person name="Lokyitsang Y."/>
            <person name="Lubonja R."/>
            <person name="Lui A."/>
            <person name="MacDonald P."/>
            <person name="Magnisalis V."/>
            <person name="Maru K."/>
            <person name="Matthews C."/>
            <person name="McCusker W."/>
            <person name="McDonough S."/>
            <person name="Mehta T."/>
            <person name="Meldrim J."/>
            <person name="Meneus L."/>
            <person name="Mihai O."/>
            <person name="Mihalev A."/>
            <person name="Mihova T."/>
            <person name="Mittelman R."/>
            <person name="Mlenga V."/>
            <person name="Montmayeur A."/>
            <person name="Mulrain L."/>
            <person name="Navidi A."/>
            <person name="Naylor J."/>
            <person name="Negash T."/>
            <person name="Nguyen T."/>
            <person name="Nguyen N."/>
            <person name="Nicol R."/>
            <person name="Norbu C."/>
            <person name="Norbu N."/>
            <person name="Novod N."/>
            <person name="O'Neill B."/>
            <person name="Osman S."/>
            <person name="Markiewicz E."/>
            <person name="Oyono O.L."/>
            <person name="Patti C."/>
            <person name="Phunkhang P."/>
            <person name="Pierre F."/>
            <person name="Priest M."/>
            <person name="Raghuraman S."/>
            <person name="Rege F."/>
            <person name="Reyes R."/>
            <person name="Rise C."/>
            <person name="Rogov P."/>
            <person name="Ross K."/>
            <person name="Ryan E."/>
            <person name="Settipalli S."/>
            <person name="Shea T."/>
            <person name="Sherpa N."/>
            <person name="Shi L."/>
            <person name="Shih D."/>
            <person name="Sparrow T."/>
            <person name="Spaulding J."/>
            <person name="Stalker J."/>
            <person name="Stange-Thomann N."/>
            <person name="Stavropoulos S."/>
            <person name="Stone C."/>
            <person name="Strader C."/>
            <person name="Tesfaye S."/>
            <person name="Thomson T."/>
            <person name="Thoulutsang Y."/>
            <person name="Thoulutsang D."/>
            <person name="Topham K."/>
            <person name="Topping I."/>
            <person name="Tsamla T."/>
            <person name="Vassiliev H."/>
            <person name="Vo A."/>
            <person name="Wangchuk T."/>
            <person name="Wangdi T."/>
            <person name="Weiand M."/>
            <person name="Wilkinson J."/>
            <person name="Wilson A."/>
            <person name="Yadav S."/>
            <person name="Young G."/>
            <person name="Yu Q."/>
            <person name="Zembek L."/>
            <person name="Zhong D."/>
            <person name="Zimmer A."/>
            <person name="Zwirko Z."/>
            <person name="Jaffe D.B."/>
            <person name="Alvarez P."/>
            <person name="Brockman W."/>
            <person name="Butler J."/>
            <person name="Chin C."/>
            <person name="Gnerre S."/>
            <person name="Grabherr M."/>
            <person name="Kleber M."/>
            <person name="Mauceli E."/>
            <person name="MacCallum I."/>
        </authorList>
    </citation>
    <scope>NUCLEOTIDE SEQUENCE [LARGE SCALE GENOMIC DNA]</scope>
    <source>
        <strain evidence="3">Tucson 15010-1051.87</strain>
    </source>
</reference>
<organism evidence="2 3">
    <name type="scientific">Drosophila virilis</name>
    <name type="common">Fruit fly</name>
    <dbReference type="NCBI Taxonomy" id="7244"/>
    <lineage>
        <taxon>Eukaryota</taxon>
        <taxon>Metazoa</taxon>
        <taxon>Ecdysozoa</taxon>
        <taxon>Arthropoda</taxon>
        <taxon>Hexapoda</taxon>
        <taxon>Insecta</taxon>
        <taxon>Pterygota</taxon>
        <taxon>Neoptera</taxon>
        <taxon>Endopterygota</taxon>
        <taxon>Diptera</taxon>
        <taxon>Brachycera</taxon>
        <taxon>Muscomorpha</taxon>
        <taxon>Ephydroidea</taxon>
        <taxon>Drosophilidae</taxon>
        <taxon>Drosophila</taxon>
    </lineage>
</organism>
<dbReference type="HOGENOM" id="CLU_2673772_0_0_1"/>
<dbReference type="EMBL" id="CH940648">
    <property type="protein sequence ID" value="EDW61629.1"/>
    <property type="molecule type" value="Genomic_DNA"/>
</dbReference>
<evidence type="ECO:0000313" key="2">
    <source>
        <dbReference type="EMBL" id="EDW61629.1"/>
    </source>
</evidence>
<dbReference type="OrthoDB" id="7855103at2759"/>
<proteinExistence type="predicted"/>
<dbReference type="OMA" id="FRAYIAM"/>
<accession>B4LJX5</accession>
<feature type="chain" id="PRO_5002816122" evidence="1">
    <location>
        <begin position="27"/>
        <end position="75"/>
    </location>
</feature>
<keyword evidence="1" id="KW-0732">Signal</keyword>
<feature type="signal peptide" evidence="1">
    <location>
        <begin position="1"/>
        <end position="26"/>
    </location>
</feature>
<dbReference type="InParanoid" id="B4LJX5"/>
<dbReference type="PhylomeDB" id="B4LJX5"/>
<sequence>MLRLPFLWLLVAVAALVCFSLQPAAATHDEELEDKPNVNYDALYKAYIALGDALFGNWTPVHYAEELERLAADKE</sequence>
<keyword evidence="3" id="KW-1185">Reference proteome</keyword>
<gene>
    <name evidence="2" type="primary">Dvir\GJ20203</name>
    <name evidence="2" type="ORF">Dvir_GJ20203</name>
</gene>